<proteinExistence type="predicted"/>
<protein>
    <submittedName>
        <fullName evidence="1">Aldehyde dehydrogenase</fullName>
    </submittedName>
</protein>
<accession>A0ACC0R3Q7</accession>
<gene>
    <name evidence="1" type="ORF">NCS57_00338000</name>
</gene>
<organism evidence="1 2">
    <name type="scientific">Fusarium keratoplasticum</name>
    <dbReference type="NCBI Taxonomy" id="1328300"/>
    <lineage>
        <taxon>Eukaryota</taxon>
        <taxon>Fungi</taxon>
        <taxon>Dikarya</taxon>
        <taxon>Ascomycota</taxon>
        <taxon>Pezizomycotina</taxon>
        <taxon>Sordariomycetes</taxon>
        <taxon>Hypocreomycetidae</taxon>
        <taxon>Hypocreales</taxon>
        <taxon>Nectriaceae</taxon>
        <taxon>Fusarium</taxon>
        <taxon>Fusarium solani species complex</taxon>
    </lineage>
</organism>
<reference evidence="1" key="1">
    <citation type="submission" date="2022-06" db="EMBL/GenBank/DDBJ databases">
        <title>Fusarium solani species complex genomes reveal bases of compartmentalisation and animal pathogenesis.</title>
        <authorList>
            <person name="Tsai I.J."/>
        </authorList>
    </citation>
    <scope>NUCLEOTIDE SEQUENCE</scope>
    <source>
        <strain evidence="1">Fu6.1</strain>
    </source>
</reference>
<sequence>MTLSPTSYDKLYINGEYVAAKSSATLELRSPITNDLVTDKVPIAGQEDVDIAVAHAEAGFNGPWSQFTAAQRSACLRKLADLLETEVEPILTLDTLTMGSPVSLIPTRENGYIRSCLLYYAGWTDKQRGDYFPADDGFVKLVTHEPIGVCVAINPYNAPVASFIMKAAPCLATGNTLIVKPSEKSPLGSLALAPLFEKAGFPKGVVQVLSGDGSTGALLSSHMRVRKISFTGSTNTGRKIQELAARSNLKRVTLELGGKSPAIVFDDANIENALTWTINGILTRSGQVCVAASRVYVQEGIADAFIKAYTERMKDARSRLGDPHDPNVSMGPLADSIALEKVKSMIERGKNEAELVVGGLQHGDVGCFMEPTVFLNPKPNAQVLKEEVFGPVAVVQTFKTEEEVIKLANDTEFGLMAGVFTKDINRAMRLSSQIESGVVGINCISVMNLQAPFGGKKASGIGREFGEYGLRMFTEPKTVLIK</sequence>
<name>A0ACC0R3Q7_9HYPO</name>
<keyword evidence="2" id="KW-1185">Reference proteome</keyword>
<comment type="caution">
    <text evidence="1">The sequence shown here is derived from an EMBL/GenBank/DDBJ whole genome shotgun (WGS) entry which is preliminary data.</text>
</comment>
<evidence type="ECO:0000313" key="2">
    <source>
        <dbReference type="Proteomes" id="UP001065298"/>
    </source>
</evidence>
<dbReference type="EMBL" id="CM046505">
    <property type="protein sequence ID" value="KAI8674407.1"/>
    <property type="molecule type" value="Genomic_DNA"/>
</dbReference>
<evidence type="ECO:0000313" key="1">
    <source>
        <dbReference type="EMBL" id="KAI8674407.1"/>
    </source>
</evidence>
<dbReference type="Proteomes" id="UP001065298">
    <property type="component" value="Chromosome 3"/>
</dbReference>